<name>A0A919VF64_9ACTN</name>
<comment type="caution">
    <text evidence="1">The sequence shown here is derived from an EMBL/GenBank/DDBJ whole genome shotgun (WGS) entry which is preliminary data.</text>
</comment>
<evidence type="ECO:0000313" key="2">
    <source>
        <dbReference type="Proteomes" id="UP000606172"/>
    </source>
</evidence>
<reference evidence="1" key="1">
    <citation type="submission" date="2021-01" db="EMBL/GenBank/DDBJ databases">
        <title>Whole genome shotgun sequence of Sinosporangium siamense NBRC 109515.</title>
        <authorList>
            <person name="Komaki H."/>
            <person name="Tamura T."/>
        </authorList>
    </citation>
    <scope>NUCLEOTIDE SEQUENCE</scope>
    <source>
        <strain evidence="1">NBRC 109515</strain>
    </source>
</reference>
<accession>A0A919VF64</accession>
<gene>
    <name evidence="1" type="ORF">Ssi02_60550</name>
</gene>
<dbReference type="RefSeq" id="WP_204030853.1">
    <property type="nucleotide sequence ID" value="NZ_BOOW01000038.1"/>
</dbReference>
<proteinExistence type="predicted"/>
<dbReference type="Proteomes" id="UP000606172">
    <property type="component" value="Unassembled WGS sequence"/>
</dbReference>
<dbReference type="EMBL" id="BOOW01000038">
    <property type="protein sequence ID" value="GII95824.1"/>
    <property type="molecule type" value="Genomic_DNA"/>
</dbReference>
<keyword evidence="2" id="KW-1185">Reference proteome</keyword>
<sequence>MSTTLECVERASADVDISEIDVGGEREGKGRRNMLLASASALVAGLATLLNPARAAADCLGSPCCYLASCTRCSYSGSPSSYTCPPGYYKTYWTCVSGGYTYACGECSGGPSCYQGPWPCSIWYRL</sequence>
<organism evidence="1 2">
    <name type="scientific">Sinosporangium siamense</name>
    <dbReference type="NCBI Taxonomy" id="1367973"/>
    <lineage>
        <taxon>Bacteria</taxon>
        <taxon>Bacillati</taxon>
        <taxon>Actinomycetota</taxon>
        <taxon>Actinomycetes</taxon>
        <taxon>Streptosporangiales</taxon>
        <taxon>Streptosporangiaceae</taxon>
        <taxon>Sinosporangium</taxon>
    </lineage>
</organism>
<protein>
    <submittedName>
        <fullName evidence="1">Uncharacterized protein</fullName>
    </submittedName>
</protein>
<dbReference type="AlphaFoldDB" id="A0A919VF64"/>
<evidence type="ECO:0000313" key="1">
    <source>
        <dbReference type="EMBL" id="GII95824.1"/>
    </source>
</evidence>